<evidence type="ECO:0000256" key="2">
    <source>
        <dbReference type="SAM" id="Phobius"/>
    </source>
</evidence>
<feature type="compositionally biased region" description="Polar residues" evidence="1">
    <location>
        <begin position="30"/>
        <end position="42"/>
    </location>
</feature>
<gene>
    <name evidence="3" type="ORF">CS006_03415</name>
</gene>
<proteinExistence type="predicted"/>
<keyword evidence="2" id="KW-1133">Transmembrane helix</keyword>
<dbReference type="AlphaFoldDB" id="A0A2M9HBK8"/>
<dbReference type="RefSeq" id="WP_100510330.1">
    <property type="nucleotide sequence ID" value="NZ_PEBI01000001.1"/>
</dbReference>
<sequence>MSTDSNPHPSNEFDRANSAADNARPDITAARSNVPGSNLDDINSNTGNTGNVTSFPAPSWQDAIKLTQPNAGQPDLSQPVTPRPDLSQPVTTGQQTWQAQPQSQAYRPQPQQHMGPPPTGQPIATQTPQPTTAQPPLWQPTVWTGTDQPRADAEKESKGEELHMAWFYTKFALFCWVFAIGGLYFQLDQYDGRIALDTIMPALLFGIPAIITTVVAGASFYRWYGLHRTRNPYQGLIGVVGKDIAAAVGGKSLKMPNYDQDGDPAHDKIRRVLFDPTANATVRFPVFIPVDLWRRCAEIAERNATGSSAGNADSNLTGLDKALSDHLDQMEAAGKISPSFREHLDQKTDGERRHTAYIVLHVANGQASIVGIDPLRTFEQRAEFDEKGASKCVTGGRYDGYAKAIIVGRQANDHDDLMASR</sequence>
<keyword evidence="2" id="KW-0472">Membrane</keyword>
<dbReference type="EMBL" id="PEBI01000001">
    <property type="protein sequence ID" value="PJM74187.1"/>
    <property type="molecule type" value="Genomic_DNA"/>
</dbReference>
<feature type="compositionally biased region" description="Low complexity" evidence="1">
    <location>
        <begin position="91"/>
        <end position="104"/>
    </location>
</feature>
<feature type="compositionally biased region" description="Low complexity" evidence="1">
    <location>
        <begin position="43"/>
        <end position="54"/>
    </location>
</feature>
<dbReference type="OrthoDB" id="9784823at2"/>
<evidence type="ECO:0000313" key="3">
    <source>
        <dbReference type="EMBL" id="PJM74187.1"/>
    </source>
</evidence>
<organism evidence="3 4">
    <name type="scientific">Bifidobacterium primatium</name>
    <dbReference type="NCBI Taxonomy" id="2045438"/>
    <lineage>
        <taxon>Bacteria</taxon>
        <taxon>Bacillati</taxon>
        <taxon>Actinomycetota</taxon>
        <taxon>Actinomycetes</taxon>
        <taxon>Bifidobacteriales</taxon>
        <taxon>Bifidobacteriaceae</taxon>
        <taxon>Bifidobacterium</taxon>
    </lineage>
</organism>
<evidence type="ECO:0000256" key="1">
    <source>
        <dbReference type="SAM" id="MobiDB-lite"/>
    </source>
</evidence>
<feature type="compositionally biased region" description="Low complexity" evidence="1">
    <location>
        <begin position="121"/>
        <end position="141"/>
    </location>
</feature>
<feature type="transmembrane region" description="Helical" evidence="2">
    <location>
        <begin position="199"/>
        <end position="221"/>
    </location>
</feature>
<dbReference type="Proteomes" id="UP000229095">
    <property type="component" value="Unassembled WGS sequence"/>
</dbReference>
<protein>
    <submittedName>
        <fullName evidence="3">Uncharacterized protein</fullName>
    </submittedName>
</protein>
<feature type="compositionally biased region" description="Polar residues" evidence="1">
    <location>
        <begin position="67"/>
        <end position="80"/>
    </location>
</feature>
<evidence type="ECO:0000313" key="4">
    <source>
        <dbReference type="Proteomes" id="UP000229095"/>
    </source>
</evidence>
<keyword evidence="2" id="KW-0812">Transmembrane</keyword>
<comment type="caution">
    <text evidence="3">The sequence shown here is derived from an EMBL/GenBank/DDBJ whole genome shotgun (WGS) entry which is preliminary data.</text>
</comment>
<accession>A0A2M9HBK8</accession>
<feature type="region of interest" description="Disordered" evidence="1">
    <location>
        <begin position="1"/>
        <end position="156"/>
    </location>
</feature>
<feature type="transmembrane region" description="Helical" evidence="2">
    <location>
        <begin position="165"/>
        <end position="187"/>
    </location>
</feature>
<keyword evidence="4" id="KW-1185">Reference proteome</keyword>
<name>A0A2M9HBK8_9BIFI</name>
<reference evidence="3 4" key="1">
    <citation type="submission" date="2017-10" db="EMBL/GenBank/DDBJ databases">
        <title>Draft genome sequences of strains TRE 1, TRE 9, TRE H and TRI 7, isolated from tamarins, belonging to four potential novel Bifidobacterium species.</title>
        <authorList>
            <person name="Mattarelli P."/>
            <person name="Modesto M."/>
            <person name="Puglisi E."/>
            <person name="Morelli L."/>
            <person name="Spezio C."/>
            <person name="Bonetti A."/>
            <person name="Sandri C."/>
        </authorList>
    </citation>
    <scope>NUCLEOTIDE SEQUENCE [LARGE SCALE GENOMIC DNA]</scope>
    <source>
        <strain evidence="4">TRE1</strain>
    </source>
</reference>